<keyword evidence="11" id="KW-1185">Reference proteome</keyword>
<feature type="transmembrane region" description="Helical" evidence="6">
    <location>
        <begin position="188"/>
        <end position="206"/>
    </location>
</feature>
<evidence type="ECO:0000313" key="10">
    <source>
        <dbReference type="Proteomes" id="UP000245667"/>
    </source>
</evidence>
<keyword evidence="5 6" id="KW-0472">Membrane</keyword>
<reference evidence="8 11" key="2">
    <citation type="submission" date="2020-07" db="EMBL/GenBank/DDBJ databases">
        <title>The draft genome sequence of Maribacter polysiphoniae KCTC 22021.</title>
        <authorList>
            <person name="Mu L."/>
        </authorList>
    </citation>
    <scope>NUCLEOTIDE SEQUENCE [LARGE SCALE GENOMIC DNA]</scope>
    <source>
        <strain evidence="8 11">KCTC 22021</strain>
    </source>
</reference>
<keyword evidence="2" id="KW-1003">Cell membrane</keyword>
<dbReference type="InterPro" id="IPR013525">
    <property type="entry name" value="ABC2_TM"/>
</dbReference>
<gene>
    <name evidence="8" type="ORF">HZY62_10535</name>
    <name evidence="9" type="ORF">LX92_02301</name>
</gene>
<comment type="caution">
    <text evidence="9">The sequence shown here is derived from an EMBL/GenBank/DDBJ whole genome shotgun (WGS) entry which is preliminary data.</text>
</comment>
<evidence type="ECO:0000256" key="4">
    <source>
        <dbReference type="ARBA" id="ARBA00022989"/>
    </source>
</evidence>
<sequence length="401" mass="45474">MNLRLILTLIIKEAEQVIKDHSILLVLFIAPILYFVMMGSTYIKKDEEKVSVGVVDMDLTKSSKSFLNKVNATQKVDITHVYNSLPEAKIGMSKFEIQGIISIPRDFEKKLKKNESSPIGLILNNTKFLSSNDINKAVNLVTMDYALESRQKYFESKGINPTFAEIKANPITTQVNGVYNPTNNYGNFLLPALLVLILHQTLLIGLSESIASDRKKGLMKVGFETSKNNFLTYITGKLGFHLFLYSAYLLFTFLVAFPYFDLPIKGDFLTLIFVSLVFFMATLLYGWFISTFFSSQAVAMEIMAFTSYPVFLVTGITWSISDMPLFLQFISNLLPLKPFFVFIKRHAIMGVDAYLYSHEVIQLLLLLLLGYVAAFLRFRYLQKKSMQIKPMVSGTLDQNGI</sequence>
<dbReference type="Proteomes" id="UP000651837">
    <property type="component" value="Unassembled WGS sequence"/>
</dbReference>
<dbReference type="Gene3D" id="3.40.1710.10">
    <property type="entry name" value="abc type-2 transporter like domain"/>
    <property type="match status" value="1"/>
</dbReference>
<evidence type="ECO:0000256" key="3">
    <source>
        <dbReference type="ARBA" id="ARBA00022692"/>
    </source>
</evidence>
<feature type="domain" description="ABC-2 type transporter transmembrane" evidence="7">
    <location>
        <begin position="22"/>
        <end position="375"/>
    </location>
</feature>
<organism evidence="9 10">
    <name type="scientific">Maribacter polysiphoniae</name>
    <dbReference type="NCBI Taxonomy" id="429344"/>
    <lineage>
        <taxon>Bacteria</taxon>
        <taxon>Pseudomonadati</taxon>
        <taxon>Bacteroidota</taxon>
        <taxon>Flavobacteriia</taxon>
        <taxon>Flavobacteriales</taxon>
        <taxon>Flavobacteriaceae</taxon>
        <taxon>Maribacter</taxon>
    </lineage>
</organism>
<dbReference type="GO" id="GO:0140359">
    <property type="term" value="F:ABC-type transporter activity"/>
    <property type="evidence" value="ECO:0007669"/>
    <property type="project" value="InterPro"/>
</dbReference>
<evidence type="ECO:0000256" key="1">
    <source>
        <dbReference type="ARBA" id="ARBA00004651"/>
    </source>
</evidence>
<accession>A0A316DZZ2</accession>
<dbReference type="OrthoDB" id="9808686at2"/>
<reference evidence="9 10" key="1">
    <citation type="submission" date="2018-05" db="EMBL/GenBank/DDBJ databases">
        <title>Genomic Encyclopedia of Archaeal and Bacterial Type Strains, Phase II (KMG-II): from individual species to whole genera.</title>
        <authorList>
            <person name="Goeker M."/>
        </authorList>
    </citation>
    <scope>NUCLEOTIDE SEQUENCE [LARGE SCALE GENOMIC DNA]</scope>
    <source>
        <strain evidence="9 10">DSM 23514</strain>
    </source>
</reference>
<protein>
    <submittedName>
        <fullName evidence="8">ABC transporter permease</fullName>
    </submittedName>
    <submittedName>
        <fullName evidence="9">ABC-2 type transport system permease protein</fullName>
    </submittedName>
</protein>
<feature type="transmembrane region" description="Helical" evidence="6">
    <location>
        <begin position="360"/>
        <end position="381"/>
    </location>
</feature>
<evidence type="ECO:0000313" key="9">
    <source>
        <dbReference type="EMBL" id="PWK23734.1"/>
    </source>
</evidence>
<evidence type="ECO:0000313" key="11">
    <source>
        <dbReference type="Proteomes" id="UP000651837"/>
    </source>
</evidence>
<dbReference type="AlphaFoldDB" id="A0A316DZZ2"/>
<feature type="transmembrane region" description="Helical" evidence="6">
    <location>
        <begin position="302"/>
        <end position="321"/>
    </location>
</feature>
<dbReference type="GO" id="GO:0005886">
    <property type="term" value="C:plasma membrane"/>
    <property type="evidence" value="ECO:0007669"/>
    <property type="project" value="UniProtKB-SubCell"/>
</dbReference>
<evidence type="ECO:0000259" key="7">
    <source>
        <dbReference type="Pfam" id="PF12698"/>
    </source>
</evidence>
<name>A0A316DZZ2_9FLAO</name>
<evidence type="ECO:0000256" key="5">
    <source>
        <dbReference type="ARBA" id="ARBA00023136"/>
    </source>
</evidence>
<feature type="transmembrane region" description="Helical" evidence="6">
    <location>
        <begin position="242"/>
        <end position="262"/>
    </location>
</feature>
<dbReference type="Proteomes" id="UP000245667">
    <property type="component" value="Unassembled WGS sequence"/>
</dbReference>
<dbReference type="PANTHER" id="PTHR30294:SF46">
    <property type="entry name" value="ABC TRANSPORTER PERMEASE"/>
    <property type="match status" value="1"/>
</dbReference>
<proteinExistence type="predicted"/>
<keyword evidence="4 6" id="KW-1133">Transmembrane helix</keyword>
<evidence type="ECO:0000313" key="8">
    <source>
        <dbReference type="EMBL" id="MBD1261025.1"/>
    </source>
</evidence>
<dbReference type="PANTHER" id="PTHR30294">
    <property type="entry name" value="MEMBRANE COMPONENT OF ABC TRANSPORTER YHHJ-RELATED"/>
    <property type="match status" value="1"/>
</dbReference>
<dbReference type="EMBL" id="QGGQ01000004">
    <property type="protein sequence ID" value="PWK23734.1"/>
    <property type="molecule type" value="Genomic_DNA"/>
</dbReference>
<dbReference type="RefSeq" id="WP_109650625.1">
    <property type="nucleotide sequence ID" value="NZ_CAJQNU010000048.1"/>
</dbReference>
<evidence type="ECO:0000256" key="6">
    <source>
        <dbReference type="SAM" id="Phobius"/>
    </source>
</evidence>
<keyword evidence="3 6" id="KW-0812">Transmembrane</keyword>
<dbReference type="Pfam" id="PF12698">
    <property type="entry name" value="ABC2_membrane_3"/>
    <property type="match status" value="1"/>
</dbReference>
<dbReference type="InterPro" id="IPR051449">
    <property type="entry name" value="ABC-2_transporter_component"/>
</dbReference>
<comment type="subcellular location">
    <subcellularLocation>
        <location evidence="1">Cell membrane</location>
        <topology evidence="1">Multi-pass membrane protein</topology>
    </subcellularLocation>
</comment>
<dbReference type="EMBL" id="JACWLN010000004">
    <property type="protein sequence ID" value="MBD1261025.1"/>
    <property type="molecule type" value="Genomic_DNA"/>
</dbReference>
<feature type="transmembrane region" description="Helical" evidence="6">
    <location>
        <begin position="268"/>
        <end position="290"/>
    </location>
</feature>
<evidence type="ECO:0000256" key="2">
    <source>
        <dbReference type="ARBA" id="ARBA00022475"/>
    </source>
</evidence>
<feature type="transmembrane region" description="Helical" evidence="6">
    <location>
        <begin position="21"/>
        <end position="43"/>
    </location>
</feature>